<evidence type="ECO:0000256" key="10">
    <source>
        <dbReference type="ARBA" id="ARBA00023157"/>
    </source>
</evidence>
<dbReference type="AlphaFoldDB" id="A0A084R329"/>
<keyword evidence="4" id="KW-0479">Metal-binding</keyword>
<evidence type="ECO:0000256" key="4">
    <source>
        <dbReference type="ARBA" id="ARBA00022723"/>
    </source>
</evidence>
<dbReference type="GO" id="GO:0030245">
    <property type="term" value="P:cellulose catabolic process"/>
    <property type="evidence" value="ECO:0007669"/>
    <property type="project" value="UniProtKB-KW"/>
</dbReference>
<keyword evidence="5 17" id="KW-0732">Signal</keyword>
<evidence type="ECO:0000256" key="11">
    <source>
        <dbReference type="ARBA" id="ARBA00023277"/>
    </source>
</evidence>
<keyword evidence="10" id="KW-1015">Disulfide bond</keyword>
<proteinExistence type="inferred from homology"/>
<dbReference type="PANTHER" id="PTHR33353:SF36">
    <property type="entry name" value="ENDO-BETA-1,4-GLUCANASE D"/>
    <property type="match status" value="1"/>
</dbReference>
<dbReference type="GO" id="GO:0004497">
    <property type="term" value="F:monooxygenase activity"/>
    <property type="evidence" value="ECO:0007669"/>
    <property type="project" value="UniProtKB-KW"/>
</dbReference>
<evidence type="ECO:0000256" key="3">
    <source>
        <dbReference type="ARBA" id="ARBA00022525"/>
    </source>
</evidence>
<dbReference type="OrthoDB" id="4849160at2759"/>
<evidence type="ECO:0000313" key="20">
    <source>
        <dbReference type="Proteomes" id="UP000028524"/>
    </source>
</evidence>
<evidence type="ECO:0000256" key="14">
    <source>
        <dbReference type="ARBA" id="ARBA00045077"/>
    </source>
</evidence>
<evidence type="ECO:0000256" key="16">
    <source>
        <dbReference type="SAM" id="MobiDB-lite"/>
    </source>
</evidence>
<organism evidence="19 20">
    <name type="scientific">Stachybotrys chlorohalonatus (strain IBT 40285)</name>
    <dbReference type="NCBI Taxonomy" id="1283841"/>
    <lineage>
        <taxon>Eukaryota</taxon>
        <taxon>Fungi</taxon>
        <taxon>Dikarya</taxon>
        <taxon>Ascomycota</taxon>
        <taxon>Pezizomycotina</taxon>
        <taxon>Sordariomycetes</taxon>
        <taxon>Hypocreomycetidae</taxon>
        <taxon>Hypocreales</taxon>
        <taxon>Stachybotryaceae</taxon>
        <taxon>Stachybotrys</taxon>
    </lineage>
</organism>
<keyword evidence="11" id="KW-0119">Carbohydrate metabolism</keyword>
<feature type="domain" description="Auxiliary Activity family 9 catalytic" evidence="18">
    <location>
        <begin position="21"/>
        <end position="243"/>
    </location>
</feature>
<evidence type="ECO:0000256" key="7">
    <source>
        <dbReference type="ARBA" id="ARBA00023002"/>
    </source>
</evidence>
<evidence type="ECO:0000256" key="13">
    <source>
        <dbReference type="ARBA" id="ARBA00044502"/>
    </source>
</evidence>
<dbReference type="OMA" id="QHYPQCI"/>
<gene>
    <name evidence="19" type="ORF">S40285_04686</name>
</gene>
<reference evidence="19 20" key="1">
    <citation type="journal article" date="2014" name="BMC Genomics">
        <title>Comparative genome sequencing reveals chemotype-specific gene clusters in the toxigenic black mold Stachybotrys.</title>
        <authorList>
            <person name="Semeiks J."/>
            <person name="Borek D."/>
            <person name="Otwinowski Z."/>
            <person name="Grishin N.V."/>
        </authorList>
    </citation>
    <scope>NUCLEOTIDE SEQUENCE [LARGE SCALE GENOMIC DNA]</scope>
    <source>
        <strain evidence="19 20">IBT 40285</strain>
    </source>
</reference>
<dbReference type="STRING" id="1283841.A0A084R329"/>
<feature type="signal peptide" evidence="17">
    <location>
        <begin position="1"/>
        <end position="20"/>
    </location>
</feature>
<dbReference type="InParanoid" id="A0A084R329"/>
<dbReference type="PANTHER" id="PTHR33353">
    <property type="entry name" value="PUTATIVE (AFU_ORTHOLOGUE AFUA_1G12560)-RELATED"/>
    <property type="match status" value="1"/>
</dbReference>
<protein>
    <recommendedName>
        <fullName evidence="15">lytic cellulose monooxygenase (C4-dehydrogenating)</fullName>
        <ecNumber evidence="15">1.14.99.56</ecNumber>
    </recommendedName>
</protein>
<feature type="compositionally biased region" description="Basic residues" evidence="16">
    <location>
        <begin position="290"/>
        <end position="302"/>
    </location>
</feature>
<dbReference type="CDD" id="cd21175">
    <property type="entry name" value="LPMO_AA9"/>
    <property type="match status" value="1"/>
</dbReference>
<feature type="chain" id="PRO_5001780150" description="lytic cellulose monooxygenase (C4-dehydrogenating)" evidence="17">
    <location>
        <begin position="21"/>
        <end position="302"/>
    </location>
</feature>
<dbReference type="EC" id="1.14.99.56" evidence="15"/>
<evidence type="ECO:0000256" key="6">
    <source>
        <dbReference type="ARBA" id="ARBA00023001"/>
    </source>
</evidence>
<sequence length="302" mass="32175">MLSSSVILAASWALPQVVHAHSHISNFVIDGGSYQGHNPRSENPATLAAWGTRVPDDGWVGTKDYTSPDFVCHLGATNAQGYATVDAGSNIHFQWAGWPENHKGPVMTYLARCGDDSQSCATVDKTELEFFKVGSGALLDPDQPATNFSAAMGVWATDVLISKNNTFLIEIPPTTPSGFYVLRHEIIALHFAANAAQGPQHYPQCINLHIQSSSSAALPAGVRASELYSADEPGLVYDIYQSKLPAYKIPGPTLVRGAVAMVEQTATAIPIASSVTAAPAAPTRAGEAGRRRHAKKMRAVRN</sequence>
<dbReference type="EMBL" id="KL659168">
    <property type="protein sequence ID" value="KFA70614.1"/>
    <property type="molecule type" value="Genomic_DNA"/>
</dbReference>
<comment type="catalytic activity">
    <reaction evidence="14">
        <text>[(1-&gt;4)-beta-D-glucosyl]n+m + reduced acceptor + O2 = 4-dehydro-beta-D-glucosyl-[(1-&gt;4)-beta-D-glucosyl]n-1 + [(1-&gt;4)-beta-D-glucosyl]m + acceptor + H2O.</text>
        <dbReference type="EC" id="1.14.99.56"/>
    </reaction>
</comment>
<keyword evidence="6" id="KW-0136">Cellulose degradation</keyword>
<keyword evidence="8" id="KW-0186">Copper</keyword>
<evidence type="ECO:0000256" key="15">
    <source>
        <dbReference type="ARBA" id="ARBA00047174"/>
    </source>
</evidence>
<evidence type="ECO:0000256" key="12">
    <source>
        <dbReference type="ARBA" id="ARBA00023326"/>
    </source>
</evidence>
<evidence type="ECO:0000256" key="9">
    <source>
        <dbReference type="ARBA" id="ARBA00023033"/>
    </source>
</evidence>
<name>A0A084R329_STAC4</name>
<evidence type="ECO:0000259" key="18">
    <source>
        <dbReference type="Pfam" id="PF03443"/>
    </source>
</evidence>
<dbReference type="HOGENOM" id="CLU_031730_1_3_1"/>
<dbReference type="GO" id="GO:0005576">
    <property type="term" value="C:extracellular region"/>
    <property type="evidence" value="ECO:0007669"/>
    <property type="project" value="UniProtKB-SubCell"/>
</dbReference>
<comment type="subcellular location">
    <subcellularLocation>
        <location evidence="2">Secreted</location>
    </subcellularLocation>
</comment>
<keyword evidence="9" id="KW-0503">Monooxygenase</keyword>
<keyword evidence="7" id="KW-0560">Oxidoreductase</keyword>
<dbReference type="Proteomes" id="UP000028524">
    <property type="component" value="Unassembled WGS sequence"/>
</dbReference>
<evidence type="ECO:0000313" key="19">
    <source>
        <dbReference type="EMBL" id="KFA70614.1"/>
    </source>
</evidence>
<dbReference type="GO" id="GO:0046872">
    <property type="term" value="F:metal ion binding"/>
    <property type="evidence" value="ECO:0007669"/>
    <property type="project" value="UniProtKB-KW"/>
</dbReference>
<evidence type="ECO:0000256" key="2">
    <source>
        <dbReference type="ARBA" id="ARBA00004613"/>
    </source>
</evidence>
<accession>A0A084R329</accession>
<feature type="region of interest" description="Disordered" evidence="16">
    <location>
        <begin position="280"/>
        <end position="302"/>
    </location>
</feature>
<evidence type="ECO:0000256" key="5">
    <source>
        <dbReference type="ARBA" id="ARBA00022729"/>
    </source>
</evidence>
<dbReference type="Gene3D" id="2.70.50.70">
    <property type="match status" value="1"/>
</dbReference>
<keyword evidence="3" id="KW-0964">Secreted</keyword>
<dbReference type="Pfam" id="PF03443">
    <property type="entry name" value="AA9"/>
    <property type="match status" value="1"/>
</dbReference>
<evidence type="ECO:0000256" key="17">
    <source>
        <dbReference type="SAM" id="SignalP"/>
    </source>
</evidence>
<keyword evidence="20" id="KW-1185">Reference proteome</keyword>
<dbReference type="InterPro" id="IPR049892">
    <property type="entry name" value="AA9"/>
</dbReference>
<evidence type="ECO:0000256" key="1">
    <source>
        <dbReference type="ARBA" id="ARBA00001973"/>
    </source>
</evidence>
<keyword evidence="12" id="KW-0624">Polysaccharide degradation</keyword>
<comment type="similarity">
    <text evidence="13">Belongs to the polysaccharide monooxygenase AA9 family.</text>
</comment>
<comment type="cofactor">
    <cofactor evidence="1">
        <name>Cu(2+)</name>
        <dbReference type="ChEBI" id="CHEBI:29036"/>
    </cofactor>
</comment>
<dbReference type="InterPro" id="IPR005103">
    <property type="entry name" value="AA9_LPMO"/>
</dbReference>
<evidence type="ECO:0000256" key="8">
    <source>
        <dbReference type="ARBA" id="ARBA00023008"/>
    </source>
</evidence>